<dbReference type="EMBL" id="AMRV01000019">
    <property type="protein sequence ID" value="EMD81688.1"/>
    <property type="molecule type" value="Genomic_DNA"/>
</dbReference>
<feature type="region of interest" description="Disordered" evidence="1">
    <location>
        <begin position="17"/>
        <end position="40"/>
    </location>
</feature>
<dbReference type="AlphaFoldDB" id="M2U1H6"/>
<keyword evidence="3" id="KW-1185">Reference proteome</keyword>
<accession>M2U1H6</accession>
<evidence type="ECO:0000256" key="1">
    <source>
        <dbReference type="SAM" id="MobiDB-lite"/>
    </source>
</evidence>
<name>M2U1H6_9SPHN</name>
<evidence type="ECO:0000313" key="3">
    <source>
        <dbReference type="Proteomes" id="UP000011717"/>
    </source>
</evidence>
<dbReference type="Proteomes" id="UP000011717">
    <property type="component" value="Unassembled WGS sequence"/>
</dbReference>
<protein>
    <submittedName>
        <fullName evidence="2">Uncharacterized protein</fullName>
    </submittedName>
</protein>
<sequence length="40" mass="4554">MAMKKLNSSHVSKIEERFWNGTKDGWRSGTNLSGEDSGRR</sequence>
<organism evidence="2 3">
    <name type="scientific">Pacificimonas flava</name>
    <dbReference type="NCBI Taxonomy" id="1234595"/>
    <lineage>
        <taxon>Bacteria</taxon>
        <taxon>Pseudomonadati</taxon>
        <taxon>Pseudomonadota</taxon>
        <taxon>Alphaproteobacteria</taxon>
        <taxon>Sphingomonadales</taxon>
        <taxon>Sphingosinicellaceae</taxon>
        <taxon>Pacificimonas</taxon>
    </lineage>
</organism>
<proteinExistence type="predicted"/>
<reference evidence="2 3" key="1">
    <citation type="journal article" date="2013" name="Genome Announc.">
        <title>Draft Genome Sequence of Strain JLT2015T, Belonging to the Family Sphingomonadaceae of the Alphaproteobacteria.</title>
        <authorList>
            <person name="Tang K."/>
            <person name="Liu K."/>
            <person name="Li S."/>
            <person name="Jiao N."/>
        </authorList>
    </citation>
    <scope>NUCLEOTIDE SEQUENCE [LARGE SCALE GENOMIC DNA]</scope>
    <source>
        <strain evidence="2 3">JLT2015</strain>
    </source>
</reference>
<gene>
    <name evidence="2" type="ORF">C725_2931</name>
</gene>
<evidence type="ECO:0000313" key="2">
    <source>
        <dbReference type="EMBL" id="EMD81688.1"/>
    </source>
</evidence>
<comment type="caution">
    <text evidence="2">The sequence shown here is derived from an EMBL/GenBank/DDBJ whole genome shotgun (WGS) entry which is preliminary data.</text>
</comment>